<comment type="caution">
    <text evidence="1">The sequence shown here is derived from an EMBL/GenBank/DDBJ whole genome shotgun (WGS) entry which is preliminary data.</text>
</comment>
<evidence type="ECO:0000313" key="2">
    <source>
        <dbReference type="Proteomes" id="UP000472710"/>
    </source>
</evidence>
<name>A0ABQ1CRB3_STRDI</name>
<reference evidence="1 2" key="1">
    <citation type="submission" date="2020-02" db="EMBL/GenBank/DDBJ databases">
        <title>Whole genome shotgun sequence of Streptomyces diastaticus subsp. diastaticus NBRC 13412.</title>
        <authorList>
            <person name="Ichikawa N."/>
            <person name="Komaki H."/>
            <person name="Tamura T."/>
        </authorList>
    </citation>
    <scope>NUCLEOTIDE SEQUENCE [LARGE SCALE GENOMIC DNA]</scope>
    <source>
        <strain evidence="1 2">NBRC 13412</strain>
    </source>
</reference>
<accession>A0ABQ1CRB3</accession>
<dbReference type="GeneID" id="95074028"/>
<dbReference type="EMBL" id="BLLN01000003">
    <property type="protein sequence ID" value="GFH72703.1"/>
    <property type="molecule type" value="Genomic_DNA"/>
</dbReference>
<dbReference type="Proteomes" id="UP000472710">
    <property type="component" value="Unassembled WGS sequence"/>
</dbReference>
<dbReference type="RefSeq" id="WP_229831234.1">
    <property type="nucleotide sequence ID" value="NZ_BLLN01000003.1"/>
</dbReference>
<proteinExistence type="predicted"/>
<keyword evidence="2" id="KW-1185">Reference proteome</keyword>
<protein>
    <submittedName>
        <fullName evidence="1">Uncharacterized protein</fullName>
    </submittedName>
</protein>
<gene>
    <name evidence="1" type="ORF">Sdia_34710</name>
</gene>
<evidence type="ECO:0000313" key="1">
    <source>
        <dbReference type="EMBL" id="GFH72703.1"/>
    </source>
</evidence>
<sequence>MRTCLTGFAPYGLRARCHHLTLSAAILRRWEADPDALSRAVEEAHEARVLWLARAKEYAAQLRAEKQAGRRAVPNPRPWWLQSWWESPDRAWYEDPFRRLSLRLSEYVR</sequence>
<organism evidence="1 2">
    <name type="scientific">Streptomyces diastaticus subsp. diastaticus</name>
    <dbReference type="NCBI Taxonomy" id="68040"/>
    <lineage>
        <taxon>Bacteria</taxon>
        <taxon>Bacillati</taxon>
        <taxon>Actinomycetota</taxon>
        <taxon>Actinomycetes</taxon>
        <taxon>Kitasatosporales</taxon>
        <taxon>Streptomycetaceae</taxon>
        <taxon>Streptomyces</taxon>
        <taxon>Streptomyces diastaticus group</taxon>
    </lineage>
</organism>